<dbReference type="PANTHER" id="PTHR10887:SF495">
    <property type="entry name" value="HELICASE SENATAXIN ISOFORM X1-RELATED"/>
    <property type="match status" value="1"/>
</dbReference>
<feature type="domain" description="DNA2/NAM7 helicase-like C-terminal" evidence="3">
    <location>
        <begin position="1120"/>
        <end position="1297"/>
    </location>
</feature>
<evidence type="ECO:0000259" key="2">
    <source>
        <dbReference type="Pfam" id="PF13086"/>
    </source>
</evidence>
<dbReference type="InterPro" id="IPR045055">
    <property type="entry name" value="DNA2/NAM7-like"/>
</dbReference>
<reference evidence="6" key="1">
    <citation type="journal article" date="2019" name="Int. J. Syst. Evol. Microbiol.">
        <title>The Global Catalogue of Microorganisms (GCM) 10K type strain sequencing project: providing services to taxonomists for standard genome sequencing and annotation.</title>
        <authorList>
            <consortium name="The Broad Institute Genomics Platform"/>
            <consortium name="The Broad Institute Genome Sequencing Center for Infectious Disease"/>
            <person name="Wu L."/>
            <person name="Ma J."/>
        </authorList>
    </citation>
    <scope>NUCLEOTIDE SEQUENCE [LARGE SCALE GENOMIC DNA]</scope>
    <source>
        <strain evidence="6">KACC 11299</strain>
    </source>
</reference>
<dbReference type="SUPFAM" id="SSF52540">
    <property type="entry name" value="P-loop containing nucleoside triphosphate hydrolases"/>
    <property type="match status" value="1"/>
</dbReference>
<dbReference type="CDD" id="cd18808">
    <property type="entry name" value="SF1_C_Upf1"/>
    <property type="match status" value="1"/>
</dbReference>
<dbReference type="SUPFAM" id="SSF52980">
    <property type="entry name" value="Restriction endonuclease-like"/>
    <property type="match status" value="1"/>
</dbReference>
<feature type="coiled-coil region" evidence="1">
    <location>
        <begin position="574"/>
        <end position="608"/>
    </location>
</feature>
<feature type="domain" description="Restriction endonuclease type II-like" evidence="4">
    <location>
        <begin position="1338"/>
        <end position="1431"/>
    </location>
</feature>
<evidence type="ECO:0000256" key="1">
    <source>
        <dbReference type="SAM" id="Coils"/>
    </source>
</evidence>
<evidence type="ECO:0000313" key="6">
    <source>
        <dbReference type="Proteomes" id="UP001596071"/>
    </source>
</evidence>
<dbReference type="Gene3D" id="3.40.960.10">
    <property type="entry name" value="VSR Endonuclease"/>
    <property type="match status" value="1"/>
</dbReference>
<sequence length="1708" mass="197101">MSAIPLSQKVSSLIQYINELTQLKQKPVYSYKNYDQVLWVNDFPKEPECLDTFRSDLDDWLYVRKPIFPKLPKLPQSIKEWVIIDRKKLLIQKSIFIVNEVKNEDEPERVEIHLDDLPNIQDEIQAFQDEVWAPYLKEYERVNSIQLLYDQLYRIYQDLQNNSELLELVVSVGLLRWKQDNKNEVERHLLTSEVELHFHKESGEMVITPSSKGLLFEFEEDMLLVEDRLSGEELREVQSLLKLFYEEANIKDKFPQVLTNIVNALDSRGVFENSLRIPNRTNEGPLVSISPAFVLRKKSQKSIQHACEKAIEQLQEMEDIAVPENMANMFNEIVEDEAEESDAFREADEFYFPLASNEEQNRIISSLTHKSSVLVQGPPGTGKTHTIANLTSHLLATGHRVLITSQTAKALSVLKSKLPVELQDLSVSLLGGDATSMKDLEKVVSSISVNKERFDLAEMAQKVEAKKSALKGLKELLNKTKTELMEVREAETYLHSLPPYNGTAQKIAQQLNEDARAFDWYTTPSNIDVNYLKNEKELIYRYINLKSNVMDVPLGYEKYVYPSFAETLDINSIINDVEEEYGLKAKQIALLEEEDRELQKTLERLSDDTLSKLDFELNQYSEFARPLLFNTYSKLGKVISDIFENRGHLWQKVYEDLKEHVQVINEARGSFEPSLISVDGVPTPSLKKMCEDLSEHFENGGKMGNFIFQPKIMKQYKETLRKVKYNNLPIKSESQINTIYAYAKAKHAYESIEKLIIPHFLDEKPFVEELALEEYEKSLSQLELAVRIFEWRKDTLSKFDFLSADNFNKSQISSLVSNIDLIVVNKKLQQKSADISSKVKLVESVITEDAHLLYSELISALNNRDTDGLRSIWEQYEYYQKVMNHDSEVEAITAKVRQHSPLLMSVLESSYSNPIWEERETIWDKAQHWKKTNDWLQSFMQRDEASLSTKYNDTEKEIRKTITDIGSLKAWINMLSRMTHSQSKHLKAWALKVKNIGKGTGKNAPRYIAEAQEHMEKCKDAIPAWIMPLNRVFENFEIRPALFDIVIVDEASQSWHDALLLKYLAKKMIIVGDKEQISPSIVGVDAGAINKLQKKHLKAVGFEFAGMLDANNSFFDIANVMFKETITLREHFRCMPEIIGFSNLISYANNPLIPLRQYPANRLEPVVSRYLPHGVRMGSSQNAYNEVEADEIVKEIRNCINKYKYDGKTIGVISLLGNNQAKLIQNKLIAELGAEVMEERQIICGDAYAFQGDERDVIFLSMVAAKGETRLTALANDSARQRFNVAVSRAKDQLWVMHSISVNDISNRECLRYQLLNYIANPLKEETEANRKKCESKFEESVFDAIVAKGYRVIPQYEVAGFRMDFVVQGEQSRLVVECDGDHWHTSVDDRERDFQRERLLQRAGWTFWRVLGSVYYDNPEKALESLWETLDEMNIRPYLEWATSLKSNQEVETQELPETPVVSKPVVKNVEPPTTEFDNKHNHEQSTMVKVKKPLNMEAMEKRQYEQTSLLLMVDDKEKTTQVQQDLFGLSEVQSYKEKLNRENFEAYINQAKPDRVYVQGSSQLETELSRIAPKGNSFTFLKDGNIDTQGEPAWYVDFDLKGELSSNESNKRNKGTKIKQVDLLGKTASQRKPEMNHMTTLVLEMKTLGFEVIDYRHKSETIYVIGGKELEKKLHTYKKHGLIFRRLEKGNKTTGFRSAWYAKVKK</sequence>
<gene>
    <name evidence="5" type="ORF">ACFPTP_05600</name>
</gene>
<evidence type="ECO:0000313" key="5">
    <source>
        <dbReference type="EMBL" id="MFC5602687.1"/>
    </source>
</evidence>
<feature type="domain" description="DNA2/NAM7 helicase helicase" evidence="2">
    <location>
        <begin position="356"/>
        <end position="512"/>
    </location>
</feature>
<keyword evidence="1" id="KW-0175">Coiled coil</keyword>
<dbReference type="InterPro" id="IPR011335">
    <property type="entry name" value="Restrct_endonuc-II-like"/>
</dbReference>
<dbReference type="Proteomes" id="UP001596071">
    <property type="component" value="Unassembled WGS sequence"/>
</dbReference>
<dbReference type="Pfam" id="PF13087">
    <property type="entry name" value="AAA_12"/>
    <property type="match status" value="1"/>
</dbReference>
<comment type="caution">
    <text evidence="5">The sequence shown here is derived from an EMBL/GenBank/DDBJ whole genome shotgun (WGS) entry which is preliminary data.</text>
</comment>
<keyword evidence="6" id="KW-1185">Reference proteome</keyword>
<dbReference type="EMBL" id="JBHSNP010000010">
    <property type="protein sequence ID" value="MFC5602687.1"/>
    <property type="molecule type" value="Genomic_DNA"/>
</dbReference>
<evidence type="ECO:0000259" key="4">
    <source>
        <dbReference type="Pfam" id="PF18741"/>
    </source>
</evidence>
<dbReference type="InterPro" id="IPR049468">
    <property type="entry name" value="Restrct_endonuc-II-like_dom"/>
</dbReference>
<dbReference type="Pfam" id="PF13086">
    <property type="entry name" value="AAA_11"/>
    <property type="match status" value="1"/>
</dbReference>
<dbReference type="RefSeq" id="WP_381442860.1">
    <property type="nucleotide sequence ID" value="NZ_JBHSNP010000010.1"/>
</dbReference>
<dbReference type="InterPro" id="IPR041677">
    <property type="entry name" value="DNA2/NAM7_AAA_11"/>
</dbReference>
<dbReference type="Gene3D" id="3.40.50.300">
    <property type="entry name" value="P-loop containing nucleotide triphosphate hydrolases"/>
    <property type="match status" value="3"/>
</dbReference>
<dbReference type="Pfam" id="PF18741">
    <property type="entry name" value="MTES_1575"/>
    <property type="match status" value="1"/>
</dbReference>
<name>A0ABW0TVC5_9BACL</name>
<dbReference type="InterPro" id="IPR047187">
    <property type="entry name" value="SF1_C_Upf1"/>
</dbReference>
<dbReference type="InterPro" id="IPR027417">
    <property type="entry name" value="P-loop_NTPase"/>
</dbReference>
<organism evidence="5 6">
    <name type="scientific">Sporosarcina koreensis</name>
    <dbReference type="NCBI Taxonomy" id="334735"/>
    <lineage>
        <taxon>Bacteria</taxon>
        <taxon>Bacillati</taxon>
        <taxon>Bacillota</taxon>
        <taxon>Bacilli</taxon>
        <taxon>Bacillales</taxon>
        <taxon>Caryophanaceae</taxon>
        <taxon>Sporosarcina</taxon>
    </lineage>
</organism>
<evidence type="ECO:0000259" key="3">
    <source>
        <dbReference type="Pfam" id="PF13087"/>
    </source>
</evidence>
<feature type="coiled-coil region" evidence="1">
    <location>
        <begin position="456"/>
        <end position="490"/>
    </location>
</feature>
<protein>
    <submittedName>
        <fullName evidence="5">AAA domain-containing protein</fullName>
    </submittedName>
</protein>
<dbReference type="PANTHER" id="PTHR10887">
    <property type="entry name" value="DNA2/NAM7 HELICASE FAMILY"/>
    <property type="match status" value="1"/>
</dbReference>
<accession>A0ABW0TVC5</accession>
<proteinExistence type="predicted"/>
<dbReference type="InterPro" id="IPR041679">
    <property type="entry name" value="DNA2/NAM7-like_C"/>
</dbReference>